<dbReference type="Proteomes" id="UP000187209">
    <property type="component" value="Unassembled WGS sequence"/>
</dbReference>
<keyword evidence="3" id="KW-1185">Reference proteome</keyword>
<feature type="chain" id="PRO_5012277593" description="Auto-transporter adhesin head GIN domain-containing protein" evidence="1">
    <location>
        <begin position="19"/>
        <end position="207"/>
    </location>
</feature>
<dbReference type="EMBL" id="MPUH01000430">
    <property type="protein sequence ID" value="OMJ80293.1"/>
    <property type="molecule type" value="Genomic_DNA"/>
</dbReference>
<accession>A0A1R2BU03</accession>
<organism evidence="2 3">
    <name type="scientific">Stentor coeruleus</name>
    <dbReference type="NCBI Taxonomy" id="5963"/>
    <lineage>
        <taxon>Eukaryota</taxon>
        <taxon>Sar</taxon>
        <taxon>Alveolata</taxon>
        <taxon>Ciliophora</taxon>
        <taxon>Postciliodesmatophora</taxon>
        <taxon>Heterotrichea</taxon>
        <taxon>Heterotrichida</taxon>
        <taxon>Stentoridae</taxon>
        <taxon>Stentor</taxon>
    </lineage>
</organism>
<evidence type="ECO:0000313" key="3">
    <source>
        <dbReference type="Proteomes" id="UP000187209"/>
    </source>
</evidence>
<sequence length="207" mass="23045">MLILTLIIASLGKDPVHAPGDMDVENSIQALETELPNDSTLLCNTAQVHSMVAESIYTSYVTVDTLTVSTIIATNADLLISGKLRITGSISYTSELQVSMDQHKNFIMAPISFLQLPYKQWREVNVFIVEGQKVKIEELPEHSYVMVKGNCHCFEGSVMMKANNDVEWMENCLGTNHFASVILHSGSMLELEFFGSEEVDPILLFIK</sequence>
<name>A0A1R2BU03_9CILI</name>
<proteinExistence type="predicted"/>
<evidence type="ECO:0008006" key="4">
    <source>
        <dbReference type="Google" id="ProtNLM"/>
    </source>
</evidence>
<evidence type="ECO:0000313" key="2">
    <source>
        <dbReference type="EMBL" id="OMJ80293.1"/>
    </source>
</evidence>
<feature type="signal peptide" evidence="1">
    <location>
        <begin position="1"/>
        <end position="18"/>
    </location>
</feature>
<protein>
    <recommendedName>
        <fullName evidence="4">Auto-transporter adhesin head GIN domain-containing protein</fullName>
    </recommendedName>
</protein>
<dbReference type="OrthoDB" id="10571367at2759"/>
<keyword evidence="1" id="KW-0732">Signal</keyword>
<reference evidence="2 3" key="1">
    <citation type="submission" date="2016-11" db="EMBL/GenBank/DDBJ databases">
        <title>The macronuclear genome of Stentor coeruleus: a giant cell with tiny introns.</title>
        <authorList>
            <person name="Slabodnick M."/>
            <person name="Ruby J.G."/>
            <person name="Reiff S.B."/>
            <person name="Swart E.C."/>
            <person name="Gosai S."/>
            <person name="Prabakaran S."/>
            <person name="Witkowska E."/>
            <person name="Larue G.E."/>
            <person name="Fisher S."/>
            <person name="Freeman R.M."/>
            <person name="Gunawardena J."/>
            <person name="Chu W."/>
            <person name="Stover N.A."/>
            <person name="Gregory B.D."/>
            <person name="Nowacki M."/>
            <person name="Derisi J."/>
            <person name="Roy S.W."/>
            <person name="Marshall W.F."/>
            <person name="Sood P."/>
        </authorList>
    </citation>
    <scope>NUCLEOTIDE SEQUENCE [LARGE SCALE GENOMIC DNA]</scope>
    <source>
        <strain evidence="2">WM001</strain>
    </source>
</reference>
<evidence type="ECO:0000256" key="1">
    <source>
        <dbReference type="SAM" id="SignalP"/>
    </source>
</evidence>
<gene>
    <name evidence="2" type="ORF">SteCoe_19498</name>
</gene>
<dbReference type="AlphaFoldDB" id="A0A1R2BU03"/>
<comment type="caution">
    <text evidence="2">The sequence shown here is derived from an EMBL/GenBank/DDBJ whole genome shotgun (WGS) entry which is preliminary data.</text>
</comment>